<dbReference type="Gene3D" id="3.40.449.10">
    <property type="entry name" value="Phosphoenolpyruvate Carboxykinase, domain 1"/>
    <property type="match status" value="1"/>
</dbReference>
<evidence type="ECO:0000256" key="11">
    <source>
        <dbReference type="ARBA" id="ARBA00023239"/>
    </source>
</evidence>
<feature type="binding site" evidence="13">
    <location>
        <position position="295"/>
    </location>
    <ligand>
        <name>ATP</name>
        <dbReference type="ChEBI" id="CHEBI:30616"/>
    </ligand>
</feature>
<comment type="caution">
    <text evidence="13">Lacks conserved residue(s) required for the propagation of feature annotation.</text>
</comment>
<evidence type="ECO:0000256" key="12">
    <source>
        <dbReference type="ARBA" id="ARBA00047371"/>
    </source>
</evidence>
<feature type="binding site" evidence="13">
    <location>
        <position position="66"/>
    </location>
    <ligand>
        <name>substrate</name>
    </ligand>
</feature>
<evidence type="ECO:0000256" key="8">
    <source>
        <dbReference type="ARBA" id="ARBA00022793"/>
    </source>
</evidence>
<feature type="binding site" evidence="13">
    <location>
        <position position="230"/>
    </location>
    <ligand>
        <name>Mn(2+)</name>
        <dbReference type="ChEBI" id="CHEBI:29035"/>
    </ligand>
</feature>
<dbReference type="STRING" id="1513793.SAMN06296036_12478"/>
<feature type="binding site" evidence="13">
    <location>
        <position position="230"/>
    </location>
    <ligand>
        <name>ATP</name>
        <dbReference type="ChEBI" id="CHEBI:30616"/>
    </ligand>
</feature>
<feature type="binding site" evidence="13">
    <location>
        <position position="205"/>
    </location>
    <ligand>
        <name>substrate</name>
    </ligand>
</feature>
<evidence type="ECO:0000313" key="15">
    <source>
        <dbReference type="Proteomes" id="UP000192907"/>
    </source>
</evidence>
<dbReference type="Gene3D" id="2.170.8.10">
    <property type="entry name" value="Phosphoenolpyruvate Carboxykinase, domain 2"/>
    <property type="match status" value="1"/>
</dbReference>
<feature type="binding site" evidence="13">
    <location>
        <position position="331"/>
    </location>
    <ligand>
        <name>ATP</name>
        <dbReference type="ChEBI" id="CHEBI:30616"/>
    </ligand>
</feature>
<evidence type="ECO:0000256" key="6">
    <source>
        <dbReference type="ARBA" id="ARBA00022723"/>
    </source>
</evidence>
<accession>A0A1Y6CKK9</accession>
<keyword evidence="10 13" id="KW-0464">Manganese</keyword>
<keyword evidence="5 13" id="KW-0963">Cytoplasm</keyword>
<dbReference type="SUPFAM" id="SSF68923">
    <property type="entry name" value="PEP carboxykinase N-terminal domain"/>
    <property type="match status" value="1"/>
</dbReference>
<dbReference type="FunFam" id="2.170.8.10:FF:000001">
    <property type="entry name" value="Phosphoenolpyruvate carboxykinase (ATP)"/>
    <property type="match status" value="1"/>
</dbReference>
<dbReference type="GO" id="GO:0006094">
    <property type="term" value="P:gluconeogenesis"/>
    <property type="evidence" value="ECO:0007669"/>
    <property type="project" value="UniProtKB-UniRule"/>
</dbReference>
<dbReference type="PROSITE" id="PS00532">
    <property type="entry name" value="PEPCK_ATP"/>
    <property type="match status" value="1"/>
</dbReference>
<comment type="catalytic activity">
    <reaction evidence="12 13">
        <text>oxaloacetate + ATP = phosphoenolpyruvate + ADP + CO2</text>
        <dbReference type="Rhea" id="RHEA:18617"/>
        <dbReference type="ChEBI" id="CHEBI:16452"/>
        <dbReference type="ChEBI" id="CHEBI:16526"/>
        <dbReference type="ChEBI" id="CHEBI:30616"/>
        <dbReference type="ChEBI" id="CHEBI:58702"/>
        <dbReference type="ChEBI" id="CHEBI:456216"/>
        <dbReference type="EC" id="4.1.1.49"/>
    </reaction>
</comment>
<dbReference type="NCBIfam" id="NF006821">
    <property type="entry name" value="PRK09344.1-3"/>
    <property type="match status" value="1"/>
</dbReference>
<comment type="similarity">
    <text evidence="2 13">Belongs to the phosphoenolpyruvate carboxykinase (ATP) family.</text>
</comment>
<dbReference type="UniPathway" id="UPA00138"/>
<dbReference type="GO" id="GO:0016301">
    <property type="term" value="F:kinase activity"/>
    <property type="evidence" value="ECO:0007669"/>
    <property type="project" value="UniProtKB-KW"/>
</dbReference>
<dbReference type="RefSeq" id="WP_132323927.1">
    <property type="nucleotide sequence ID" value="NZ_FWZT01000024.1"/>
</dbReference>
<dbReference type="GO" id="GO:0004612">
    <property type="term" value="F:phosphoenolpyruvate carboxykinase (ATP) activity"/>
    <property type="evidence" value="ECO:0007669"/>
    <property type="project" value="UniProtKB-UniRule"/>
</dbReference>
<name>A0A1Y6CKK9_9BACT</name>
<feature type="binding site" evidence="13">
    <location>
        <position position="457"/>
    </location>
    <ligand>
        <name>ATP</name>
        <dbReference type="ChEBI" id="CHEBI:30616"/>
    </ligand>
</feature>
<dbReference type="HAMAP" id="MF_00453">
    <property type="entry name" value="PEPCK_ATP"/>
    <property type="match status" value="1"/>
</dbReference>
<dbReference type="InterPro" id="IPR001272">
    <property type="entry name" value="PEP_carboxykinase_ATP"/>
</dbReference>
<keyword evidence="11 13" id="KW-0456">Lyase</keyword>
<comment type="function">
    <text evidence="13">Involved in the gluconeogenesis. Catalyzes the conversion of oxaloacetate (OAA) to phosphoenolpyruvate (PEP) through direct phosphoryl transfer between the nucleoside triphosphate and OAA.</text>
</comment>
<keyword evidence="9 13" id="KW-0067">ATP-binding</keyword>
<feature type="binding site" evidence="13">
    <location>
        <position position="331"/>
    </location>
    <ligand>
        <name>substrate</name>
    </ligand>
</feature>
<feature type="binding site" evidence="13">
    <location>
        <position position="267"/>
    </location>
    <ligand>
        <name>Mn(2+)</name>
        <dbReference type="ChEBI" id="CHEBI:29035"/>
    </ligand>
</feature>
<keyword evidence="14" id="KW-0670">Pyruvate</keyword>
<dbReference type="GO" id="GO:0005829">
    <property type="term" value="C:cytosol"/>
    <property type="evidence" value="ECO:0007669"/>
    <property type="project" value="TreeGrafter"/>
</dbReference>
<dbReference type="GO" id="GO:0046872">
    <property type="term" value="F:metal ion binding"/>
    <property type="evidence" value="ECO:0007669"/>
    <property type="project" value="UniProtKB-KW"/>
</dbReference>
<keyword evidence="8 13" id="KW-0210">Decarboxylase</keyword>
<evidence type="ECO:0000256" key="9">
    <source>
        <dbReference type="ARBA" id="ARBA00022840"/>
    </source>
</evidence>
<dbReference type="EMBL" id="FWZT01000024">
    <property type="protein sequence ID" value="SMF68936.1"/>
    <property type="molecule type" value="Genomic_DNA"/>
</dbReference>
<dbReference type="Gene3D" id="3.90.228.20">
    <property type="match status" value="1"/>
</dbReference>
<keyword evidence="6 13" id="KW-0479">Metal-binding</keyword>
<protein>
    <recommendedName>
        <fullName evidence="3 13">Phosphoenolpyruvate carboxykinase (ATP)</fullName>
        <shortName evidence="13">PCK</shortName>
        <shortName evidence="13">PEP carboxykinase</shortName>
        <shortName evidence="13">PEPCK</shortName>
        <ecNumber evidence="3 13">4.1.1.49</ecNumber>
    </recommendedName>
</protein>
<feature type="binding site" evidence="13">
    <location>
        <position position="211"/>
    </location>
    <ligand>
        <name>substrate</name>
    </ligand>
</feature>
<dbReference type="CDD" id="cd00484">
    <property type="entry name" value="PEPCK_ATP"/>
    <property type="match status" value="1"/>
</dbReference>
<evidence type="ECO:0000256" key="5">
    <source>
        <dbReference type="ARBA" id="ARBA00022490"/>
    </source>
</evidence>
<dbReference type="GO" id="GO:0005524">
    <property type="term" value="F:ATP binding"/>
    <property type="evidence" value="ECO:0007669"/>
    <property type="project" value="UniProtKB-UniRule"/>
</dbReference>
<gene>
    <name evidence="13" type="primary">pckA</name>
    <name evidence="14" type="ORF">SAMN06296036_12478</name>
</gene>
<evidence type="ECO:0000256" key="1">
    <source>
        <dbReference type="ARBA" id="ARBA00004742"/>
    </source>
</evidence>
<feature type="binding site" evidence="13">
    <location>
        <position position="211"/>
    </location>
    <ligand>
        <name>Mn(2+)</name>
        <dbReference type="ChEBI" id="CHEBI:29035"/>
    </ligand>
</feature>
<proteinExistence type="inferred from homology"/>
<dbReference type="InterPro" id="IPR008210">
    <property type="entry name" value="PEP_carboxykinase_N"/>
</dbReference>
<keyword evidence="4 13" id="KW-0312">Gluconeogenesis</keyword>
<keyword evidence="7 13" id="KW-0547">Nucleotide-binding</keyword>
<dbReference type="Proteomes" id="UP000192907">
    <property type="component" value="Unassembled WGS sequence"/>
</dbReference>
<keyword evidence="15" id="KW-1185">Reference proteome</keyword>
<reference evidence="15" key="1">
    <citation type="submission" date="2017-04" db="EMBL/GenBank/DDBJ databases">
        <authorList>
            <person name="Varghese N."/>
            <person name="Submissions S."/>
        </authorList>
    </citation>
    <scope>NUCLEOTIDE SEQUENCE [LARGE SCALE GENOMIC DNA]</scope>
    <source>
        <strain evidence="15">RKEM611</strain>
    </source>
</reference>
<dbReference type="NCBIfam" id="NF006819">
    <property type="entry name" value="PRK09344.1-1"/>
    <property type="match status" value="1"/>
</dbReference>
<dbReference type="NCBIfam" id="NF006820">
    <property type="entry name" value="PRK09344.1-2"/>
    <property type="match status" value="1"/>
</dbReference>
<evidence type="ECO:0000256" key="2">
    <source>
        <dbReference type="ARBA" id="ARBA00006052"/>
    </source>
</evidence>
<feature type="binding site" evidence="13">
    <location>
        <position position="211"/>
    </location>
    <ligand>
        <name>ATP</name>
        <dbReference type="ChEBI" id="CHEBI:30616"/>
    </ligand>
</feature>
<dbReference type="SUPFAM" id="SSF53795">
    <property type="entry name" value="PEP carboxykinase-like"/>
    <property type="match status" value="1"/>
</dbReference>
<dbReference type="PIRSF" id="PIRSF006294">
    <property type="entry name" value="PEP_crbxkin"/>
    <property type="match status" value="1"/>
</dbReference>
<comment type="subcellular location">
    <subcellularLocation>
        <location evidence="13">Cytoplasm</location>
    </subcellularLocation>
</comment>
<dbReference type="AlphaFoldDB" id="A0A1Y6CKK9"/>
<organism evidence="14 15">
    <name type="scientific">Pseudobacteriovorax antillogorgiicola</name>
    <dbReference type="NCBI Taxonomy" id="1513793"/>
    <lineage>
        <taxon>Bacteria</taxon>
        <taxon>Pseudomonadati</taxon>
        <taxon>Bdellovibrionota</taxon>
        <taxon>Oligoflexia</taxon>
        <taxon>Oligoflexales</taxon>
        <taxon>Pseudobacteriovoracaceae</taxon>
        <taxon>Pseudobacteriovorax</taxon>
    </lineage>
</organism>
<dbReference type="InterPro" id="IPR015994">
    <property type="entry name" value="PEPCK_ATP_CS"/>
</dbReference>
<dbReference type="Pfam" id="PF01293">
    <property type="entry name" value="PEPCK_ATP"/>
    <property type="match status" value="1"/>
</dbReference>
<evidence type="ECO:0000313" key="14">
    <source>
        <dbReference type="EMBL" id="SMF68936.1"/>
    </source>
</evidence>
<dbReference type="OrthoDB" id="9806325at2"/>
<dbReference type="NCBIfam" id="TIGR00224">
    <property type="entry name" value="pckA"/>
    <property type="match status" value="1"/>
</dbReference>
<evidence type="ECO:0000256" key="13">
    <source>
        <dbReference type="HAMAP-Rule" id="MF_00453"/>
    </source>
</evidence>
<dbReference type="FunFam" id="3.40.449.10:FF:000001">
    <property type="entry name" value="Phosphoenolpyruvate carboxykinase (ATP)"/>
    <property type="match status" value="1"/>
</dbReference>
<dbReference type="EC" id="4.1.1.49" evidence="3 13"/>
<evidence type="ECO:0000256" key="10">
    <source>
        <dbReference type="ARBA" id="ARBA00023211"/>
    </source>
</evidence>
<evidence type="ECO:0000256" key="7">
    <source>
        <dbReference type="ARBA" id="ARBA00022741"/>
    </source>
</evidence>
<comment type="pathway">
    <text evidence="1 13">Carbohydrate biosynthesis; gluconeogenesis.</text>
</comment>
<evidence type="ECO:0000256" key="4">
    <source>
        <dbReference type="ARBA" id="ARBA00022432"/>
    </source>
</evidence>
<keyword evidence="14" id="KW-0418">Kinase</keyword>
<feature type="binding site" evidence="13">
    <location>
        <begin position="246"/>
        <end position="254"/>
    </location>
    <ligand>
        <name>ATP</name>
        <dbReference type="ChEBI" id="CHEBI:30616"/>
    </ligand>
</feature>
<dbReference type="InterPro" id="IPR013035">
    <property type="entry name" value="PEP_carboxykinase_C"/>
</dbReference>
<dbReference type="PANTHER" id="PTHR30031:SF0">
    <property type="entry name" value="PHOSPHOENOLPYRUVATE CARBOXYKINASE (ATP)"/>
    <property type="match status" value="1"/>
</dbReference>
<sequence>MANVQDQLKDIGLDSLGITEAETIFYNLSYNELFQHETEYDGDDFGKGTLTSLGAVSVDTGRFTGRSPKDKYIVKHPDSENNVWWSGTGSDNHPISPDIWDKLKTNTLNRLNGKKLYVMDVFCGANEATRLSIRLVTEVAWKAHFAKNMFIRPTDEELKNFKPDWTILDSCKTGYDNHKEDGLRSEVYAAFNIEQRQTIIGGTWYGGEIKKGIFTMMNYFLPLKGIGSFHCSANHGKDGDTALFFGLSGTGKTTLSADPKRSLIGDDEHGWDKDGVFNFEGGCYAKCIDLSEENEPDIFHAIKRDALLENVVVKDDGSVDFHDTSKTQNTRVSYPIYHIDNIVKPVSKGQHPKNVIFLTCDAFGVLPPVAKLTPEQAQYQYLSGYTAKVAGTELGVKEPTATFSPCFGGPFLLLHPTKYGDILAAKMREHGANAYLVNTGWSGGGYGVGERMSLKVTRRIIDAIFDGSLEKAEYEPFPIFGFEIPKGIEGVPSGLLNPKSTWSDTGAYDEALEKLAKMFTDNFKKYTDNEAGKALVASGPKL</sequence>
<dbReference type="PANTHER" id="PTHR30031">
    <property type="entry name" value="PHOSPHOENOLPYRUVATE CARBOXYKINASE ATP"/>
    <property type="match status" value="1"/>
</dbReference>
<comment type="cofactor">
    <cofactor evidence="13">
        <name>Mn(2+)</name>
        <dbReference type="ChEBI" id="CHEBI:29035"/>
    </cofactor>
    <text evidence="13">Binds 1 Mn(2+) ion per subunit.</text>
</comment>
<evidence type="ECO:0000256" key="3">
    <source>
        <dbReference type="ARBA" id="ARBA00012363"/>
    </source>
</evidence>
<keyword evidence="14" id="KW-0808">Transferase</keyword>